<dbReference type="AlphaFoldDB" id="A0A6I9S572"/>
<dbReference type="PANTHER" id="PTHR24177">
    <property type="entry name" value="CASKIN"/>
    <property type="match status" value="1"/>
</dbReference>
<name>A0A6I9S572_ELAGV</name>
<feature type="transmembrane region" description="Helical" evidence="1">
    <location>
        <begin position="251"/>
        <end position="278"/>
    </location>
</feature>
<keyword evidence="1" id="KW-0472">Membrane</keyword>
<feature type="transmembrane region" description="Helical" evidence="1">
    <location>
        <begin position="299"/>
        <end position="321"/>
    </location>
</feature>
<evidence type="ECO:0000256" key="1">
    <source>
        <dbReference type="SAM" id="Phobius"/>
    </source>
</evidence>
<gene>
    <name evidence="4" type="primary">LOC105056720</name>
</gene>
<dbReference type="RefSeq" id="XP_010937334.1">
    <property type="nucleotide sequence ID" value="XM_010939032.1"/>
</dbReference>
<dbReference type="Proteomes" id="UP000504607">
    <property type="component" value="Chromosome 1"/>
</dbReference>
<feature type="transmembrane region" description="Helical" evidence="1">
    <location>
        <begin position="327"/>
        <end position="347"/>
    </location>
</feature>
<sequence>MKRKNMDAYQTMQKLVFQTKRWQFESNIIGKTEEENYVGGVKNQTAEQQDSKGEKKPPGKASPFLMAAMRGIIEMVEILDVSPVVALDVDSDGKNIVLLAAEYGQTHVYKHMLRIGKLKLSKMMMDTLFGGVDEEGNSALHMAAKFNKEKPWNIPGAALQMQSEIKWYKYVQKSMEPGFFKHYNLKRQTAQEIFTDTHKDLLKKAQEWFISTSQSCSVVAALIAAVAYTSATTVPGGNNQNTGFPMFESQSTFQVFAMSSLIALCFSVAALVSFLSILTSRFHESDFETKLPTQLLGGITALFLSIVANLVSFCAGHFYIIHNKLESSVYFLYGFLSLPVMTFFFMSQLRLYVDLIRAQFSQEPERSGEPHCF</sequence>
<dbReference type="Pfam" id="PF13962">
    <property type="entry name" value="PGG"/>
    <property type="match status" value="1"/>
</dbReference>
<reference evidence="4" key="1">
    <citation type="submission" date="2025-08" db="UniProtKB">
        <authorList>
            <consortium name="RefSeq"/>
        </authorList>
    </citation>
    <scope>IDENTIFICATION</scope>
</reference>
<dbReference type="OrthoDB" id="1868897at2759"/>
<dbReference type="InterPro" id="IPR036770">
    <property type="entry name" value="Ankyrin_rpt-contain_sf"/>
</dbReference>
<feature type="domain" description="PGG" evidence="2">
    <location>
        <begin position="207"/>
        <end position="318"/>
    </location>
</feature>
<dbReference type="InterPro" id="IPR026961">
    <property type="entry name" value="PGG_dom"/>
</dbReference>
<keyword evidence="3" id="KW-1185">Reference proteome</keyword>
<evidence type="ECO:0000259" key="2">
    <source>
        <dbReference type="Pfam" id="PF13962"/>
    </source>
</evidence>
<keyword evidence="1" id="KW-0812">Transmembrane</keyword>
<protein>
    <submittedName>
        <fullName evidence="4">Uncharacterized protein LOC105056720</fullName>
    </submittedName>
</protein>
<keyword evidence="1" id="KW-1133">Transmembrane helix</keyword>
<proteinExistence type="predicted"/>
<dbReference type="InParanoid" id="A0A6I9S572"/>
<accession>A0A6I9S572</accession>
<evidence type="ECO:0000313" key="4">
    <source>
        <dbReference type="RefSeq" id="XP_010937334.1"/>
    </source>
</evidence>
<dbReference type="GO" id="GO:0016020">
    <property type="term" value="C:membrane"/>
    <property type="evidence" value="ECO:0007669"/>
    <property type="project" value="TreeGrafter"/>
</dbReference>
<dbReference type="SUPFAM" id="SSF48403">
    <property type="entry name" value="Ankyrin repeat"/>
    <property type="match status" value="1"/>
</dbReference>
<evidence type="ECO:0000313" key="3">
    <source>
        <dbReference type="Proteomes" id="UP000504607"/>
    </source>
</evidence>
<organism evidence="3 4">
    <name type="scientific">Elaeis guineensis var. tenera</name>
    <name type="common">Oil palm</name>
    <dbReference type="NCBI Taxonomy" id="51953"/>
    <lineage>
        <taxon>Eukaryota</taxon>
        <taxon>Viridiplantae</taxon>
        <taxon>Streptophyta</taxon>
        <taxon>Embryophyta</taxon>
        <taxon>Tracheophyta</taxon>
        <taxon>Spermatophyta</taxon>
        <taxon>Magnoliopsida</taxon>
        <taxon>Liliopsida</taxon>
        <taxon>Arecaceae</taxon>
        <taxon>Arecoideae</taxon>
        <taxon>Cocoseae</taxon>
        <taxon>Elaeidinae</taxon>
        <taxon>Elaeis</taxon>
    </lineage>
</organism>
<feature type="transmembrane region" description="Helical" evidence="1">
    <location>
        <begin position="208"/>
        <end position="231"/>
    </location>
</feature>
<dbReference type="Gene3D" id="1.25.40.20">
    <property type="entry name" value="Ankyrin repeat-containing domain"/>
    <property type="match status" value="1"/>
</dbReference>
<dbReference type="FunCoup" id="A0A6I9S572">
    <property type="interactions" value="1"/>
</dbReference>
<dbReference type="PANTHER" id="PTHR24177:SF103">
    <property type="entry name" value="PGG DOMAIN-CONTAINING PROTEIN"/>
    <property type="match status" value="1"/>
</dbReference>